<dbReference type="PANTHER" id="PTHR46033:SF77">
    <property type="entry name" value="SERINE_THREONINE-PROTEIN PHOSPHATASE 7 LONG FORM HOMOLOG"/>
    <property type="match status" value="1"/>
</dbReference>
<evidence type="ECO:0000259" key="2">
    <source>
        <dbReference type="Pfam" id="PF10536"/>
    </source>
</evidence>
<feature type="region of interest" description="Disordered" evidence="1">
    <location>
        <begin position="1"/>
        <end position="26"/>
    </location>
</feature>
<feature type="domain" description="Aminotransferase-like plant mobile" evidence="2">
    <location>
        <begin position="101"/>
        <end position="466"/>
    </location>
</feature>
<dbReference type="InParanoid" id="A0A061F6V8"/>
<organism evidence="3 4">
    <name type="scientific">Theobroma cacao</name>
    <name type="common">Cacao</name>
    <name type="synonym">Cocoa</name>
    <dbReference type="NCBI Taxonomy" id="3641"/>
    <lineage>
        <taxon>Eukaryota</taxon>
        <taxon>Viridiplantae</taxon>
        <taxon>Streptophyta</taxon>
        <taxon>Embryophyta</taxon>
        <taxon>Tracheophyta</taxon>
        <taxon>Spermatophyta</taxon>
        <taxon>Magnoliopsida</taxon>
        <taxon>eudicotyledons</taxon>
        <taxon>Gunneridae</taxon>
        <taxon>Pentapetalae</taxon>
        <taxon>rosids</taxon>
        <taxon>malvids</taxon>
        <taxon>Malvales</taxon>
        <taxon>Malvaceae</taxon>
        <taxon>Byttnerioideae</taxon>
        <taxon>Theobroma</taxon>
    </lineage>
</organism>
<dbReference type="Pfam" id="PF10536">
    <property type="entry name" value="PMD"/>
    <property type="match status" value="1"/>
</dbReference>
<keyword evidence="4" id="KW-1185">Reference proteome</keyword>
<evidence type="ECO:0000313" key="4">
    <source>
        <dbReference type="Proteomes" id="UP000026915"/>
    </source>
</evidence>
<dbReference type="InterPro" id="IPR044824">
    <property type="entry name" value="MAIN-like"/>
</dbReference>
<dbReference type="eggNOG" id="ENOG502QSN7">
    <property type="taxonomic scope" value="Eukaryota"/>
</dbReference>
<gene>
    <name evidence="3" type="ORF">TCM_030962</name>
</gene>
<dbReference type="OMA" id="NIVAMQF"/>
<feature type="compositionally biased region" description="Acidic residues" evidence="1">
    <location>
        <begin position="1"/>
        <end position="15"/>
    </location>
</feature>
<reference evidence="3 4" key="1">
    <citation type="journal article" date="2013" name="Genome Biol.">
        <title>The genome sequence of the most widely cultivated cacao type and its use to identify candidate genes regulating pod color.</title>
        <authorList>
            <person name="Motamayor J.C."/>
            <person name="Mockaitis K."/>
            <person name="Schmutz J."/>
            <person name="Haiminen N."/>
            <person name="Iii D.L."/>
            <person name="Cornejo O."/>
            <person name="Findley S.D."/>
            <person name="Zheng P."/>
            <person name="Utro F."/>
            <person name="Royaert S."/>
            <person name="Saski C."/>
            <person name="Jenkins J."/>
            <person name="Podicheti R."/>
            <person name="Zhao M."/>
            <person name="Scheffler B.E."/>
            <person name="Stack J.C."/>
            <person name="Feltus F.A."/>
            <person name="Mustiga G.M."/>
            <person name="Amores F."/>
            <person name="Phillips W."/>
            <person name="Marelli J.P."/>
            <person name="May G.D."/>
            <person name="Shapiro H."/>
            <person name="Ma J."/>
            <person name="Bustamante C.D."/>
            <person name="Schnell R.J."/>
            <person name="Main D."/>
            <person name="Gilbert D."/>
            <person name="Parida L."/>
            <person name="Kuhn D.N."/>
        </authorList>
    </citation>
    <scope>NUCLEOTIDE SEQUENCE [LARGE SCALE GENOMIC DNA]</scope>
    <source>
        <strain evidence="4">cv. Matina 1-6</strain>
    </source>
</reference>
<sequence length="662" mass="76012">MEEPTAEETTVEEREELMVSPFSDGKPNSRTAHFLKPTLSSMDEPIPNHFSLSGSFLPHTFEPKNWPLKVCFNGLRTPMKSWLFWVDILRPKYQRVWKKAGIFEAIMSSTCLIKKYDDLVIGLAEKWNPEINTFIFPWGEATISLEDVMVLGGYSVIGFPVTFPGDSQELKEVEDKLLEECRKIQRDRAARRVRQTEWIKIFMGSGRDIEHEALLSLWLSRFVFQNIDGIIRKSIFPIACRLARGEAMALGPAVLARIYRDLTLLKETIVGSTKFKGGEVDDCVLAITLWSPMQLVQLWAWERFPALQPKPNVIHNFEPRSARWSNVKIVKVENVRMVLDSAGETFNWRPYAKVVNYWQFHEFYKEKEEWISIDQSLSKELLSFALCLRPSELVGLGSGCVQQYLPHRVAMQFGIDQDIPCHVARFNETPEIAWNNYLRPINDRKLYIPSRFFKSEVTIRYLEWWKKLSMVVYQDVMKGIVRRKRSSRKRPERIPWVKAKKGENDASVPPGFPPKLNKVKFEPFVEEVKPEAFEVSSKKASVTTRPLGRDKCSLVNVQFHSPSMAHNGGFAKMELSLVPIQEVIHVKAQNEGSARVRGGANESEIGLPSFNNENISRYGESNITTLNMIASRLEARVARIERVVAELKAAGKFERNPIKEDS</sequence>
<evidence type="ECO:0000256" key="1">
    <source>
        <dbReference type="SAM" id="MobiDB-lite"/>
    </source>
</evidence>
<dbReference type="FunCoup" id="A0A061F6V8">
    <property type="interactions" value="1"/>
</dbReference>
<dbReference type="AlphaFoldDB" id="A0A061F6V8"/>
<dbReference type="EMBL" id="CM001885">
    <property type="protein sequence ID" value="EOY12447.1"/>
    <property type="molecule type" value="Genomic_DNA"/>
</dbReference>
<dbReference type="STRING" id="3641.A0A061F6V8"/>
<dbReference type="PANTHER" id="PTHR46033">
    <property type="entry name" value="PROTEIN MAIN-LIKE 2"/>
    <property type="match status" value="1"/>
</dbReference>
<dbReference type="HOGENOM" id="CLU_007698_3_0_1"/>
<dbReference type="GO" id="GO:0010073">
    <property type="term" value="P:meristem maintenance"/>
    <property type="evidence" value="ECO:0007669"/>
    <property type="project" value="InterPro"/>
</dbReference>
<dbReference type="InterPro" id="IPR019557">
    <property type="entry name" value="AminoTfrase-like_pln_mobile"/>
</dbReference>
<accession>A0A061F6V8</accession>
<protein>
    <submittedName>
        <fullName evidence="3">Serine/threonine protein phosphatase 7 long form, putative</fullName>
    </submittedName>
</protein>
<name>A0A061F6V8_THECC</name>
<evidence type="ECO:0000313" key="3">
    <source>
        <dbReference type="EMBL" id="EOY12447.1"/>
    </source>
</evidence>
<dbReference type="Proteomes" id="UP000026915">
    <property type="component" value="Chromosome 7"/>
</dbReference>
<dbReference type="Gramene" id="EOY12447">
    <property type="protein sequence ID" value="EOY12447"/>
    <property type="gene ID" value="TCM_030962"/>
</dbReference>
<proteinExistence type="predicted"/>